<dbReference type="PANTHER" id="PTHR10859">
    <property type="entry name" value="GLYCOSYL TRANSFERASE"/>
    <property type="match status" value="1"/>
</dbReference>
<evidence type="ECO:0000313" key="3">
    <source>
        <dbReference type="Proteomes" id="UP001596201"/>
    </source>
</evidence>
<keyword evidence="2" id="KW-0328">Glycosyltransferase</keyword>
<keyword evidence="3" id="KW-1185">Reference proteome</keyword>
<comment type="caution">
    <text evidence="2">The sequence shown here is derived from an EMBL/GenBank/DDBJ whole genome shotgun (WGS) entry which is preliminary data.</text>
</comment>
<name>A0ABD5RBH3_9EURY</name>
<dbReference type="Gene3D" id="3.90.550.10">
    <property type="entry name" value="Spore Coat Polysaccharide Biosynthesis Protein SpsA, Chain A"/>
    <property type="match status" value="1"/>
</dbReference>
<sequence>MSRTVGVVVPAYRPDTALLSSYVRALHERLDPAAIRVELDAPETGVAEDLTDELSDLPEVTVAPVPYRRGKGAAITAGFEALDTDIRCFADADGSTPAGSIDRVVQAVRDGADLSVGSRRHPDAVVESHQTIARRFLGDGFAWLARRLLDAKLYDYQCGAKALTADLWRRVRGHLYEPGFAWDIELVAVSVAVGADLREVPVRWEDHPNSTVEPVRTSLRLARGLLVSRHRAKLLASDPLHQLLDSRRETEPALVDRRSERAEGGR</sequence>
<proteinExistence type="predicted"/>
<dbReference type="RefSeq" id="WP_227229626.1">
    <property type="nucleotide sequence ID" value="NZ_JAJCVJ010000002.1"/>
</dbReference>
<dbReference type="EC" id="2.4.-.-" evidence="2"/>
<dbReference type="InterPro" id="IPR029044">
    <property type="entry name" value="Nucleotide-diphossugar_trans"/>
</dbReference>
<dbReference type="AlphaFoldDB" id="A0ABD5RBH3"/>
<dbReference type="GO" id="GO:0016757">
    <property type="term" value="F:glycosyltransferase activity"/>
    <property type="evidence" value="ECO:0007669"/>
    <property type="project" value="UniProtKB-KW"/>
</dbReference>
<dbReference type="EMBL" id="JBHSKX010000002">
    <property type="protein sequence ID" value="MFC5367369.1"/>
    <property type="molecule type" value="Genomic_DNA"/>
</dbReference>
<evidence type="ECO:0000259" key="1">
    <source>
        <dbReference type="Pfam" id="PF00535"/>
    </source>
</evidence>
<organism evidence="2 3">
    <name type="scientific">Salinirubrum litoreum</name>
    <dbReference type="NCBI Taxonomy" id="1126234"/>
    <lineage>
        <taxon>Archaea</taxon>
        <taxon>Methanobacteriati</taxon>
        <taxon>Methanobacteriota</taxon>
        <taxon>Stenosarchaea group</taxon>
        <taxon>Halobacteria</taxon>
        <taxon>Halobacteriales</taxon>
        <taxon>Haloferacaceae</taxon>
        <taxon>Salinirubrum</taxon>
    </lineage>
</organism>
<dbReference type="Pfam" id="PF00535">
    <property type="entry name" value="Glycos_transf_2"/>
    <property type="match status" value="1"/>
</dbReference>
<feature type="domain" description="Glycosyltransferase 2-like" evidence="1">
    <location>
        <begin position="50"/>
        <end position="124"/>
    </location>
</feature>
<accession>A0ABD5RBH3</accession>
<dbReference type="PANTHER" id="PTHR10859:SF91">
    <property type="entry name" value="DOLICHYL-PHOSPHATE BETA-GLUCOSYLTRANSFERASE"/>
    <property type="match status" value="1"/>
</dbReference>
<evidence type="ECO:0000313" key="2">
    <source>
        <dbReference type="EMBL" id="MFC5367369.1"/>
    </source>
</evidence>
<dbReference type="InterPro" id="IPR001173">
    <property type="entry name" value="Glyco_trans_2-like"/>
</dbReference>
<reference evidence="2 3" key="1">
    <citation type="journal article" date="2019" name="Int. J. Syst. Evol. Microbiol.">
        <title>The Global Catalogue of Microorganisms (GCM) 10K type strain sequencing project: providing services to taxonomists for standard genome sequencing and annotation.</title>
        <authorList>
            <consortium name="The Broad Institute Genomics Platform"/>
            <consortium name="The Broad Institute Genome Sequencing Center for Infectious Disease"/>
            <person name="Wu L."/>
            <person name="Ma J."/>
        </authorList>
    </citation>
    <scope>NUCLEOTIDE SEQUENCE [LARGE SCALE GENOMIC DNA]</scope>
    <source>
        <strain evidence="2 3">CGMCC 1.12237</strain>
    </source>
</reference>
<gene>
    <name evidence="2" type="ORF">ACFPJ5_10505</name>
</gene>
<dbReference type="SUPFAM" id="SSF53448">
    <property type="entry name" value="Nucleotide-diphospho-sugar transferases"/>
    <property type="match status" value="1"/>
</dbReference>
<protein>
    <submittedName>
        <fullName evidence="2">Glycosyltransferase</fullName>
        <ecNumber evidence="2">2.4.-.-</ecNumber>
    </submittedName>
</protein>
<dbReference type="Proteomes" id="UP001596201">
    <property type="component" value="Unassembled WGS sequence"/>
</dbReference>
<keyword evidence="2" id="KW-0808">Transferase</keyword>